<dbReference type="CDD" id="cd00609">
    <property type="entry name" value="AAT_like"/>
    <property type="match status" value="1"/>
</dbReference>
<dbReference type="SMART" id="SM00345">
    <property type="entry name" value="HTH_GNTR"/>
    <property type="match status" value="1"/>
</dbReference>
<keyword evidence="5" id="KW-0804">Transcription</keyword>
<dbReference type="Gene3D" id="3.40.640.10">
    <property type="entry name" value="Type I PLP-dependent aspartate aminotransferase-like (Major domain)"/>
    <property type="match status" value="1"/>
</dbReference>
<dbReference type="SUPFAM" id="SSF46785">
    <property type="entry name" value="Winged helix' DNA-binding domain"/>
    <property type="match status" value="1"/>
</dbReference>
<evidence type="ECO:0000256" key="2">
    <source>
        <dbReference type="ARBA" id="ARBA00022898"/>
    </source>
</evidence>
<evidence type="ECO:0000313" key="8">
    <source>
        <dbReference type="Proteomes" id="UP000237381"/>
    </source>
</evidence>
<gene>
    <name evidence="7" type="ORF">B0G62_12142</name>
</gene>
<dbReference type="InterPro" id="IPR051446">
    <property type="entry name" value="HTH_trans_reg/aminotransferase"/>
</dbReference>
<dbReference type="PANTHER" id="PTHR46577:SF1">
    <property type="entry name" value="HTH-TYPE TRANSCRIPTIONAL REGULATORY PROTEIN GABR"/>
    <property type="match status" value="1"/>
</dbReference>
<evidence type="ECO:0000259" key="6">
    <source>
        <dbReference type="PROSITE" id="PS50949"/>
    </source>
</evidence>
<keyword evidence="3" id="KW-0805">Transcription regulation</keyword>
<dbReference type="Gene3D" id="1.10.10.10">
    <property type="entry name" value="Winged helix-like DNA-binding domain superfamily/Winged helix DNA-binding domain"/>
    <property type="match status" value="1"/>
</dbReference>
<dbReference type="PRINTS" id="PR00035">
    <property type="entry name" value="HTHGNTR"/>
</dbReference>
<dbReference type="Pfam" id="PF00392">
    <property type="entry name" value="GntR"/>
    <property type="match status" value="1"/>
</dbReference>
<reference evidence="7 8" key="1">
    <citation type="submission" date="2018-01" db="EMBL/GenBank/DDBJ databases">
        <title>Genomic Encyclopedia of Type Strains, Phase III (KMG-III): the genomes of soil and plant-associated and newly described type strains.</title>
        <authorList>
            <person name="Whitman W."/>
        </authorList>
    </citation>
    <scope>NUCLEOTIDE SEQUENCE [LARGE SCALE GENOMIC DNA]</scope>
    <source>
        <strain evidence="7 8">JCM 18070</strain>
    </source>
</reference>
<dbReference type="Proteomes" id="UP000237381">
    <property type="component" value="Unassembled WGS sequence"/>
</dbReference>
<dbReference type="InterPro" id="IPR036390">
    <property type="entry name" value="WH_DNA-bd_sf"/>
</dbReference>
<evidence type="ECO:0000256" key="5">
    <source>
        <dbReference type="ARBA" id="ARBA00023163"/>
    </source>
</evidence>
<comment type="similarity">
    <text evidence="1">In the C-terminal section; belongs to the class-I pyridoxal-phosphate-dependent aminotransferase family.</text>
</comment>
<keyword evidence="8" id="KW-1185">Reference proteome</keyword>
<name>A0A2S4LWR3_9BURK</name>
<keyword evidence="2" id="KW-0663">Pyridoxal phosphate</keyword>
<dbReference type="InterPro" id="IPR015424">
    <property type="entry name" value="PyrdxlP-dep_Trfase"/>
</dbReference>
<dbReference type="GO" id="GO:0030170">
    <property type="term" value="F:pyridoxal phosphate binding"/>
    <property type="evidence" value="ECO:0007669"/>
    <property type="project" value="InterPro"/>
</dbReference>
<feature type="domain" description="HTH gntR-type" evidence="6">
    <location>
        <begin position="18"/>
        <end position="86"/>
    </location>
</feature>
<dbReference type="PANTHER" id="PTHR46577">
    <property type="entry name" value="HTH-TYPE TRANSCRIPTIONAL REGULATORY PROTEIN GABR"/>
    <property type="match status" value="1"/>
</dbReference>
<dbReference type="OrthoDB" id="9804020at2"/>
<evidence type="ECO:0000256" key="1">
    <source>
        <dbReference type="ARBA" id="ARBA00005384"/>
    </source>
</evidence>
<dbReference type="SUPFAM" id="SSF53383">
    <property type="entry name" value="PLP-dependent transferases"/>
    <property type="match status" value="1"/>
</dbReference>
<dbReference type="GO" id="GO:0003700">
    <property type="term" value="F:DNA-binding transcription factor activity"/>
    <property type="evidence" value="ECO:0007669"/>
    <property type="project" value="InterPro"/>
</dbReference>
<accession>A0A2S4LWR3</accession>
<dbReference type="PROSITE" id="PS50949">
    <property type="entry name" value="HTH_GNTR"/>
    <property type="match status" value="1"/>
</dbReference>
<dbReference type="CDD" id="cd07377">
    <property type="entry name" value="WHTH_GntR"/>
    <property type="match status" value="1"/>
</dbReference>
<sequence>MVILSDWLAAQLDKAGVEPVYRQLLRLMQQAILTGHLAPGTRLPSSRTLAADLGIARNTVVHVYDQLSAEGYVLSTTGSGTYVADTRPDSAAVGPRTALHAPEDADAPAHATTCPRGDMSMRGQRLIDEAGVSAKQWGAFMPGVPDVAEFPARTWSRLQSRLWKSVGHDLLTYAPGGGYRPLRRALSDYLRVARSVRCSPEQIIITTGIHQSIDLAVRLLADHGDRAWVEEPCYWGARSVLQASGIQLAPIPVDAEGLNPGDADLRHPPRMALVTPSHQYPLGMVMSLARRRTLLEYARQHKMWIIEDDYDSEFRYGSRPLASLQGLDESDRVIYVGSLGKLLFPGLRIGYMVVPERLAATFRTGVAELYREGQLMQQAVLAEFILDGYLTSHVRRMRTLYGERRQLLIDAVTRHFGDALPVMGDEAGLHFVLGLPEHCDDREVTAAAYEAGVIVRPLASYYLGKQQRKGLLTGYACVPHENIEPAFATLARVIEAHAFGKRTALLSATQAPASMS</sequence>
<dbReference type="InterPro" id="IPR015421">
    <property type="entry name" value="PyrdxlP-dep_Trfase_major"/>
</dbReference>
<evidence type="ECO:0000256" key="3">
    <source>
        <dbReference type="ARBA" id="ARBA00023015"/>
    </source>
</evidence>
<dbReference type="RefSeq" id="WP_103707099.1">
    <property type="nucleotide sequence ID" value="NZ_PQGA01000021.1"/>
</dbReference>
<dbReference type="Pfam" id="PF00155">
    <property type="entry name" value="Aminotran_1_2"/>
    <property type="match status" value="1"/>
</dbReference>
<dbReference type="EMBL" id="PQGA01000021">
    <property type="protein sequence ID" value="POR46887.1"/>
    <property type="molecule type" value="Genomic_DNA"/>
</dbReference>
<protein>
    <submittedName>
        <fullName evidence="7">GntR family transcriptional regulator</fullName>
    </submittedName>
</protein>
<evidence type="ECO:0000313" key="7">
    <source>
        <dbReference type="EMBL" id="POR46887.1"/>
    </source>
</evidence>
<proteinExistence type="inferred from homology"/>
<dbReference type="AlphaFoldDB" id="A0A2S4LWR3"/>
<dbReference type="InterPro" id="IPR036388">
    <property type="entry name" value="WH-like_DNA-bd_sf"/>
</dbReference>
<dbReference type="InterPro" id="IPR000524">
    <property type="entry name" value="Tscrpt_reg_HTH_GntR"/>
</dbReference>
<keyword evidence="4" id="KW-0238">DNA-binding</keyword>
<evidence type="ECO:0000256" key="4">
    <source>
        <dbReference type="ARBA" id="ARBA00023125"/>
    </source>
</evidence>
<organism evidence="7 8">
    <name type="scientific">Paraburkholderia eburnea</name>
    <dbReference type="NCBI Taxonomy" id="1189126"/>
    <lineage>
        <taxon>Bacteria</taxon>
        <taxon>Pseudomonadati</taxon>
        <taxon>Pseudomonadota</taxon>
        <taxon>Betaproteobacteria</taxon>
        <taxon>Burkholderiales</taxon>
        <taxon>Burkholderiaceae</taxon>
        <taxon>Paraburkholderia</taxon>
    </lineage>
</organism>
<comment type="caution">
    <text evidence="7">The sequence shown here is derived from an EMBL/GenBank/DDBJ whole genome shotgun (WGS) entry which is preliminary data.</text>
</comment>
<dbReference type="GO" id="GO:0003677">
    <property type="term" value="F:DNA binding"/>
    <property type="evidence" value="ECO:0007669"/>
    <property type="project" value="UniProtKB-KW"/>
</dbReference>
<dbReference type="InterPro" id="IPR004839">
    <property type="entry name" value="Aminotransferase_I/II_large"/>
</dbReference>